<dbReference type="EMBL" id="JAPEUX010000003">
    <property type="protein sequence ID" value="KAJ4355898.1"/>
    <property type="molecule type" value="Genomic_DNA"/>
</dbReference>
<comment type="caution">
    <text evidence="1">The sequence shown here is derived from an EMBL/GenBank/DDBJ whole genome shotgun (WGS) entry which is preliminary data.</text>
</comment>
<sequence length="255" mass="29045">MQPASRVEVTERELGEGEMVENGTVRGALIDGSNNDTATIARNESVDTADIPDALLDSEIEITIHPKGNLLLIVGGDVPGRHQRRLLVQSETIEHFGPLWVEIIKDSNRERLFISRRTAYLLDDDADMFLVLMYLSHPWHIAKVPRELSFRQLLAMARICDKYDVNLQVSPFVRRWIVPHQESLIHPGREQWLFVAQQFGLERHYVTLARHLVLKCRADGHRNLIMPGRWKKLDGWVPDGALGRLPFPSVRGAGQ</sequence>
<evidence type="ECO:0000313" key="1">
    <source>
        <dbReference type="EMBL" id="KAJ4355898.1"/>
    </source>
</evidence>
<keyword evidence="2" id="KW-1185">Reference proteome</keyword>
<evidence type="ECO:0008006" key="3">
    <source>
        <dbReference type="Google" id="ProtNLM"/>
    </source>
</evidence>
<organism evidence="1 2">
    <name type="scientific">Didymosphaeria variabile</name>
    <dbReference type="NCBI Taxonomy" id="1932322"/>
    <lineage>
        <taxon>Eukaryota</taxon>
        <taxon>Fungi</taxon>
        <taxon>Dikarya</taxon>
        <taxon>Ascomycota</taxon>
        <taxon>Pezizomycotina</taxon>
        <taxon>Dothideomycetes</taxon>
        <taxon>Pleosporomycetidae</taxon>
        <taxon>Pleosporales</taxon>
        <taxon>Massarineae</taxon>
        <taxon>Didymosphaeriaceae</taxon>
        <taxon>Didymosphaeria</taxon>
    </lineage>
</organism>
<dbReference type="Proteomes" id="UP001140513">
    <property type="component" value="Unassembled WGS sequence"/>
</dbReference>
<accession>A0A9W9CCS5</accession>
<protein>
    <recommendedName>
        <fullName evidence="3">BTB domain-containing protein</fullName>
    </recommendedName>
</protein>
<dbReference type="RefSeq" id="XP_056073024.1">
    <property type="nucleotide sequence ID" value="XM_056212716.1"/>
</dbReference>
<name>A0A9W9CCS5_9PLEO</name>
<dbReference type="OrthoDB" id="5275938at2759"/>
<evidence type="ECO:0000313" key="2">
    <source>
        <dbReference type="Proteomes" id="UP001140513"/>
    </source>
</evidence>
<proteinExistence type="predicted"/>
<gene>
    <name evidence="1" type="ORF">N0V89_003923</name>
</gene>
<dbReference type="GeneID" id="80907453"/>
<dbReference type="AlphaFoldDB" id="A0A9W9CCS5"/>
<reference evidence="1" key="1">
    <citation type="submission" date="2022-10" db="EMBL/GenBank/DDBJ databases">
        <title>Tapping the CABI collections for fungal endophytes: first genome assemblies for Collariella, Neodidymelliopsis, Ascochyta clinopodiicola, Didymella pomorum, Didymosphaeria variabile, Neocosmospora piperis and Neocucurbitaria cava.</title>
        <authorList>
            <person name="Hill R."/>
        </authorList>
    </citation>
    <scope>NUCLEOTIDE SEQUENCE</scope>
    <source>
        <strain evidence="1">IMI 356815</strain>
    </source>
</reference>